<dbReference type="RefSeq" id="WP_020197205.1">
    <property type="nucleotide sequence ID" value="NZ_BAOH01000109.1"/>
</dbReference>
<keyword evidence="1" id="KW-0732">Signal</keyword>
<feature type="signal peptide" evidence="1">
    <location>
        <begin position="1"/>
        <end position="21"/>
    </location>
</feature>
<name>A0A0C1V839_9VIBR</name>
<dbReference type="InterPro" id="IPR022742">
    <property type="entry name" value="Hydrolase_4"/>
</dbReference>
<feature type="chain" id="PRO_5002154024" evidence="1">
    <location>
        <begin position="22"/>
        <end position="393"/>
    </location>
</feature>
<dbReference type="AlphaFoldDB" id="A0A0C1V839"/>
<evidence type="ECO:0000313" key="4">
    <source>
        <dbReference type="Proteomes" id="UP000031586"/>
    </source>
</evidence>
<dbReference type="Pfam" id="PF12146">
    <property type="entry name" value="Hydrolase_4"/>
    <property type="match status" value="1"/>
</dbReference>
<evidence type="ECO:0000259" key="2">
    <source>
        <dbReference type="Pfam" id="PF12146"/>
    </source>
</evidence>
<gene>
    <name evidence="3" type="ORF">H735_29270</name>
</gene>
<feature type="domain" description="Serine aminopeptidase S33" evidence="2">
    <location>
        <begin position="82"/>
        <end position="270"/>
    </location>
</feature>
<dbReference type="PANTHER" id="PTHR11614">
    <property type="entry name" value="PHOSPHOLIPASE-RELATED"/>
    <property type="match status" value="1"/>
</dbReference>
<dbReference type="PROSITE" id="PS51257">
    <property type="entry name" value="PROKAR_LIPOPROTEIN"/>
    <property type="match status" value="1"/>
</dbReference>
<dbReference type="Gene3D" id="3.40.50.1820">
    <property type="entry name" value="alpha/beta hydrolase"/>
    <property type="match status" value="1"/>
</dbReference>
<protein>
    <submittedName>
        <fullName evidence="3">Phospholipase</fullName>
    </submittedName>
</protein>
<accession>A0A0C1V839</accession>
<dbReference type="EMBL" id="JPRD01000079">
    <property type="protein sequence ID" value="KIF45853.1"/>
    <property type="molecule type" value="Genomic_DNA"/>
</dbReference>
<dbReference type="InterPro" id="IPR051044">
    <property type="entry name" value="MAG_DAG_Lipase"/>
</dbReference>
<reference evidence="3 4" key="1">
    <citation type="submission" date="2014-07" db="EMBL/GenBank/DDBJ databases">
        <title>Unique and conserved regions in Vibrio harveyi and related species in comparison with the shrimp pathogen Vibrio harveyi CAIM 1792.</title>
        <authorList>
            <person name="Espinoza-Valles I."/>
            <person name="Vora G."/>
            <person name="Leekitcharoenphon P."/>
            <person name="Ussery D."/>
            <person name="Hoj L."/>
            <person name="Gomez-Gil B."/>
        </authorList>
    </citation>
    <scope>NUCLEOTIDE SEQUENCE [LARGE SCALE GENOMIC DNA]</scope>
    <source>
        <strain evidence="4">CAIM 1854 / LMG 25443</strain>
    </source>
</reference>
<dbReference type="InterPro" id="IPR029058">
    <property type="entry name" value="AB_hydrolase_fold"/>
</dbReference>
<proteinExistence type="predicted"/>
<sequence length="393" mass="43702">MKPIVLMALLFGLVVSVVGCASKPPVALNQSEQYYNYIQPTFEDYLSVTKDWLVEHRGYISDDHDKEIAMNMPFELKPEHKSNKAILLVHGLGDSPYSFSDIGKTLQAQGFYVQSVLLPGHGSKPSDLMLPTYNDWQTMVDHYAALLKQDYNEVWLGGFSTGGNLVTINAIEQGNVDGLLLFSPGFQSKAPILEKFAPFASLFVDGYTTKEDNLARYSSAPLNGAIAYSESATKLRSLLKENTVKIPTLIVLSEADSVVDPKAVKTLYEERFVNSANQLLWYGESDIALPSATSLTMKLDSMRISTGSHMSPLFAPENTYYGQHGEHRMCMNSMDEKATAYCENGGEVWWSAWGHEEEGKVYARLTWNPYYQQLTQSLAEVTGNQTQSTAAIH</sequence>
<evidence type="ECO:0000313" key="3">
    <source>
        <dbReference type="EMBL" id="KIF45853.1"/>
    </source>
</evidence>
<evidence type="ECO:0000256" key="1">
    <source>
        <dbReference type="SAM" id="SignalP"/>
    </source>
</evidence>
<organism evidence="3 4">
    <name type="scientific">Vibrio owensii CAIM 1854 = LMG 25443</name>
    <dbReference type="NCBI Taxonomy" id="1229493"/>
    <lineage>
        <taxon>Bacteria</taxon>
        <taxon>Pseudomonadati</taxon>
        <taxon>Pseudomonadota</taxon>
        <taxon>Gammaproteobacteria</taxon>
        <taxon>Vibrionales</taxon>
        <taxon>Vibrionaceae</taxon>
        <taxon>Vibrio</taxon>
    </lineage>
</organism>
<comment type="caution">
    <text evidence="3">The sequence shown here is derived from an EMBL/GenBank/DDBJ whole genome shotgun (WGS) entry which is preliminary data.</text>
</comment>
<dbReference type="SUPFAM" id="SSF53474">
    <property type="entry name" value="alpha/beta-Hydrolases"/>
    <property type="match status" value="1"/>
</dbReference>
<dbReference type="Proteomes" id="UP000031586">
    <property type="component" value="Unassembled WGS sequence"/>
</dbReference>
<dbReference type="PATRIC" id="fig|1229493.5.peg.5931"/>